<accession>A0A1G6QAC3</accession>
<dbReference type="EMBL" id="FMYH01000004">
    <property type="protein sequence ID" value="SDC89309.1"/>
    <property type="molecule type" value="Genomic_DNA"/>
</dbReference>
<evidence type="ECO:0000259" key="3">
    <source>
        <dbReference type="Pfam" id="PF00534"/>
    </source>
</evidence>
<organism evidence="4 5">
    <name type="scientific">Sanguibacter gelidistatuariae</name>
    <dbReference type="NCBI Taxonomy" id="1814289"/>
    <lineage>
        <taxon>Bacteria</taxon>
        <taxon>Bacillati</taxon>
        <taxon>Actinomycetota</taxon>
        <taxon>Actinomycetes</taxon>
        <taxon>Micrococcales</taxon>
        <taxon>Sanguibacteraceae</taxon>
        <taxon>Sanguibacter</taxon>
    </lineage>
</organism>
<proteinExistence type="predicted"/>
<dbReference type="GO" id="GO:0016757">
    <property type="term" value="F:glycosyltransferase activity"/>
    <property type="evidence" value="ECO:0007669"/>
    <property type="project" value="InterPro"/>
</dbReference>
<keyword evidence="5" id="KW-1185">Reference proteome</keyword>
<evidence type="ECO:0000313" key="4">
    <source>
        <dbReference type="EMBL" id="SDC89309.1"/>
    </source>
</evidence>
<dbReference type="InterPro" id="IPR001296">
    <property type="entry name" value="Glyco_trans_1"/>
</dbReference>
<dbReference type="Gene3D" id="3.40.50.2000">
    <property type="entry name" value="Glycogen Phosphorylase B"/>
    <property type="match status" value="2"/>
</dbReference>
<name>A0A1G6QAC3_9MICO</name>
<reference evidence="4 5" key="1">
    <citation type="submission" date="2016-09" db="EMBL/GenBank/DDBJ databases">
        <authorList>
            <person name="Capua I."/>
            <person name="De Benedictis P."/>
            <person name="Joannis T."/>
            <person name="Lombin L.H."/>
            <person name="Cattoli G."/>
        </authorList>
    </citation>
    <scope>NUCLEOTIDE SEQUENCE [LARGE SCALE GENOMIC DNA]</scope>
    <source>
        <strain evidence="4 5">ISLP-3</strain>
    </source>
</reference>
<feature type="domain" description="Glycosyl transferase family 1" evidence="3">
    <location>
        <begin position="236"/>
        <end position="372"/>
    </location>
</feature>
<keyword evidence="2 4" id="KW-0808">Transferase</keyword>
<dbReference type="InterPro" id="IPR050194">
    <property type="entry name" value="Glycosyltransferase_grp1"/>
</dbReference>
<dbReference type="Pfam" id="PF00534">
    <property type="entry name" value="Glycos_transf_1"/>
    <property type="match status" value="1"/>
</dbReference>
<sequence>MTVDGTAQNRDRPHAAGWTPVALAHDYATQRGGAERVALIMAEAFPGAPMYTTLYDRDRTFPEMADLDLRVTRLNRYGALRRDHRVALPFLARTVSRSPIDADVLLASSTGWAHGFPTDGRKIVYCHAPARWLYQRDRYLGVGKAGESLSQRANRLAATGLLGALTGPLQTWDRRAAHSADVYLANSTVTREAVRAVYDIDAEVVPPPPALSPQGEQRRPEGMDVLGDLRGARGGFILCVARLLPYKNVDLVIEAARSHPDTGFVVVGDGPDRGRLEGLVTEAARDGQTNVALLGRVTDTELRWLYAGARVLVAASYEDYGLSPLEAAAFGKPSVVLRDGGYLDTVVEGRTGVFFDSPTGELIARAITEAVDTTWDLAALLFHARQFSSAMFTTKLQQVVDTQMSRSVFSTRERKAGQ</sequence>
<evidence type="ECO:0000313" key="5">
    <source>
        <dbReference type="Proteomes" id="UP000199039"/>
    </source>
</evidence>
<protein>
    <recommendedName>
        <fullName evidence="1">D-inositol 3-phosphate glycosyltransferase</fullName>
    </recommendedName>
</protein>
<dbReference type="OrthoDB" id="9801573at2"/>
<dbReference type="Proteomes" id="UP000199039">
    <property type="component" value="Unassembled WGS sequence"/>
</dbReference>
<dbReference type="AlphaFoldDB" id="A0A1G6QAC3"/>
<dbReference type="PANTHER" id="PTHR45947">
    <property type="entry name" value="SULFOQUINOVOSYL TRANSFERASE SQD2"/>
    <property type="match status" value="1"/>
</dbReference>
<dbReference type="PANTHER" id="PTHR45947:SF3">
    <property type="entry name" value="SULFOQUINOVOSYL TRANSFERASE SQD2"/>
    <property type="match status" value="1"/>
</dbReference>
<evidence type="ECO:0000256" key="2">
    <source>
        <dbReference type="ARBA" id="ARBA00022679"/>
    </source>
</evidence>
<evidence type="ECO:0000256" key="1">
    <source>
        <dbReference type="ARBA" id="ARBA00021292"/>
    </source>
</evidence>
<dbReference type="STRING" id="1814289.SAMN05216410_2486"/>
<dbReference type="SUPFAM" id="SSF53756">
    <property type="entry name" value="UDP-Glycosyltransferase/glycogen phosphorylase"/>
    <property type="match status" value="1"/>
</dbReference>
<gene>
    <name evidence="4" type="ORF">SAMN05216410_2486</name>
</gene>
<dbReference type="RefSeq" id="WP_093183621.1">
    <property type="nucleotide sequence ID" value="NZ_FMYH01000004.1"/>
</dbReference>